<dbReference type="HAMAP" id="MF_00839">
    <property type="entry name" value="HPF"/>
    <property type="match status" value="1"/>
</dbReference>
<gene>
    <name evidence="2" type="primary">hpf</name>
    <name evidence="4" type="ORF">HMPREF9460_00791</name>
</gene>
<dbReference type="PANTHER" id="PTHR33231:SF1">
    <property type="entry name" value="30S RIBOSOMAL PROTEIN"/>
    <property type="match status" value="1"/>
</dbReference>
<dbReference type="Gene3D" id="3.30.160.100">
    <property type="entry name" value="Ribosome hibernation promotion factor-like"/>
    <property type="match status" value="1"/>
</dbReference>
<dbReference type="Pfam" id="PF02482">
    <property type="entry name" value="Ribosomal_S30AE"/>
    <property type="match status" value="1"/>
</dbReference>
<comment type="subunit">
    <text evidence="2">Interacts with 100S ribosomes.</text>
</comment>
<dbReference type="InterPro" id="IPR032528">
    <property type="entry name" value="Ribosom_S30AE_C"/>
</dbReference>
<accession>A0A096BCF3</accession>
<dbReference type="NCBIfam" id="TIGR00741">
    <property type="entry name" value="yfiA"/>
    <property type="match status" value="1"/>
</dbReference>
<dbReference type="CDD" id="cd00552">
    <property type="entry name" value="RaiA"/>
    <property type="match status" value="1"/>
</dbReference>
<dbReference type="Pfam" id="PF16321">
    <property type="entry name" value="Ribosom_S30AE_C"/>
    <property type="match status" value="1"/>
</dbReference>
<evidence type="ECO:0000256" key="1">
    <source>
        <dbReference type="ARBA" id="ARBA00022845"/>
    </source>
</evidence>
<dbReference type="EMBL" id="ADLO01000030">
    <property type="protein sequence ID" value="KGF56711.1"/>
    <property type="molecule type" value="Genomic_DNA"/>
</dbReference>
<dbReference type="GO" id="GO:0043024">
    <property type="term" value="F:ribosomal small subunit binding"/>
    <property type="evidence" value="ECO:0007669"/>
    <property type="project" value="TreeGrafter"/>
</dbReference>
<feature type="domain" description="Sigma 54 modulation/S30EA ribosomal protein C-terminal" evidence="3">
    <location>
        <begin position="119"/>
        <end position="176"/>
    </location>
</feature>
<dbReference type="InterPro" id="IPR034694">
    <property type="entry name" value="HPF_long/plastid"/>
</dbReference>
<dbReference type="AlphaFoldDB" id="A0A096BCF3"/>
<reference evidence="4 5" key="1">
    <citation type="submission" date="2011-08" db="EMBL/GenBank/DDBJ databases">
        <title>The Genome Sequence of Clostridium orbiscindens 1_3_50AFAA.</title>
        <authorList>
            <consortium name="The Broad Institute Genome Sequencing Platform"/>
            <person name="Earl A."/>
            <person name="Ward D."/>
            <person name="Feldgarden M."/>
            <person name="Gevers D."/>
            <person name="Daigneault M."/>
            <person name="Strauss J."/>
            <person name="Allen-Vercoe E."/>
            <person name="Young S.K."/>
            <person name="Zeng Q."/>
            <person name="Gargeya S."/>
            <person name="Fitzgerald M."/>
            <person name="Haas B."/>
            <person name="Abouelleil A."/>
            <person name="Alvarado L."/>
            <person name="Arachchi H.M."/>
            <person name="Berlin A."/>
            <person name="Brown A."/>
            <person name="Chapman S.B."/>
            <person name="Chen Z."/>
            <person name="Dunbar C."/>
            <person name="Freedman E."/>
            <person name="Gearin G."/>
            <person name="Gellesch M."/>
            <person name="Goldberg J."/>
            <person name="Griggs A."/>
            <person name="Gujja S."/>
            <person name="Heiman D."/>
            <person name="Howarth C."/>
            <person name="Larson L."/>
            <person name="Lui A."/>
            <person name="MacDonald P.J.P."/>
            <person name="Montmayeur A."/>
            <person name="Murphy C."/>
            <person name="Neiman D."/>
            <person name="Pearson M."/>
            <person name="Priest M."/>
            <person name="Roberts A."/>
            <person name="Saif S."/>
            <person name="Shea T."/>
            <person name="Shenoy N."/>
            <person name="Sisk P."/>
            <person name="Stolte C."/>
            <person name="Sykes S."/>
            <person name="Wortman J."/>
            <person name="Nusbaum C."/>
            <person name="Birren B."/>
        </authorList>
    </citation>
    <scope>NUCLEOTIDE SEQUENCE [LARGE SCALE GENOMIC DNA]</scope>
    <source>
        <strain evidence="4 5">1_3_50AFAA</strain>
    </source>
</reference>
<name>A0A096BCF3_FLAPL</name>
<comment type="subcellular location">
    <subcellularLocation>
        <location evidence="2">Cytoplasm</location>
    </subcellularLocation>
</comment>
<evidence type="ECO:0000259" key="3">
    <source>
        <dbReference type="Pfam" id="PF16321"/>
    </source>
</evidence>
<dbReference type="InterPro" id="IPR038416">
    <property type="entry name" value="Ribosom_S30AE_C_sf"/>
</dbReference>
<dbReference type="InterPro" id="IPR050574">
    <property type="entry name" value="HPF/YfiA_ribosome-assoc"/>
</dbReference>
<dbReference type="GO" id="GO:0022627">
    <property type="term" value="C:cytosolic small ribosomal subunit"/>
    <property type="evidence" value="ECO:0007669"/>
    <property type="project" value="TreeGrafter"/>
</dbReference>
<dbReference type="RefSeq" id="WP_044939127.1">
    <property type="nucleotide sequence ID" value="NZ_KN174161.1"/>
</dbReference>
<dbReference type="InterPro" id="IPR036567">
    <property type="entry name" value="RHF-like"/>
</dbReference>
<comment type="similarity">
    <text evidence="2">Belongs to the HPF/YfiA ribosome-associated protein family. Long HPF subfamily.</text>
</comment>
<dbReference type="Proteomes" id="UP000029585">
    <property type="component" value="Unassembled WGS sequence"/>
</dbReference>
<keyword evidence="5" id="KW-1185">Reference proteome</keyword>
<dbReference type="SUPFAM" id="SSF69754">
    <property type="entry name" value="Ribosome binding protein Y (YfiA homologue)"/>
    <property type="match status" value="1"/>
</dbReference>
<dbReference type="PATRIC" id="fig|742738.3.peg.826"/>
<proteinExistence type="inferred from homology"/>
<dbReference type="Gene3D" id="3.30.505.50">
    <property type="entry name" value="Sigma 54 modulation/S30EA ribosomal protein, C-terminal domain"/>
    <property type="match status" value="1"/>
</dbReference>
<dbReference type="eggNOG" id="COG1544">
    <property type="taxonomic scope" value="Bacteria"/>
</dbReference>
<dbReference type="GO" id="GO:0045900">
    <property type="term" value="P:negative regulation of translational elongation"/>
    <property type="evidence" value="ECO:0007669"/>
    <property type="project" value="TreeGrafter"/>
</dbReference>
<evidence type="ECO:0000256" key="2">
    <source>
        <dbReference type="HAMAP-Rule" id="MF_00839"/>
    </source>
</evidence>
<comment type="caution">
    <text evidence="4">The sequence shown here is derived from an EMBL/GenBank/DDBJ whole genome shotgun (WGS) entry which is preliminary data.</text>
</comment>
<protein>
    <recommendedName>
        <fullName evidence="2">Ribosome hibernation promoting factor</fullName>
        <shortName evidence="2">HPF</shortName>
    </recommendedName>
</protein>
<comment type="function">
    <text evidence="2">Required for dimerization of active 70S ribosomes into 100S ribosomes in stationary phase; 100S ribosomes are translationally inactive and sometimes present during exponential growth.</text>
</comment>
<evidence type="ECO:0000313" key="5">
    <source>
        <dbReference type="Proteomes" id="UP000029585"/>
    </source>
</evidence>
<organism evidence="4 5">
    <name type="scientific">Flavonifractor plautii 1_3_50AFAA</name>
    <dbReference type="NCBI Taxonomy" id="742738"/>
    <lineage>
        <taxon>Bacteria</taxon>
        <taxon>Bacillati</taxon>
        <taxon>Bacillota</taxon>
        <taxon>Clostridia</taxon>
        <taxon>Eubacteriales</taxon>
        <taxon>Oscillospiraceae</taxon>
        <taxon>Flavonifractor</taxon>
    </lineage>
</organism>
<keyword evidence="1 2" id="KW-0810">Translation regulation</keyword>
<dbReference type="PANTHER" id="PTHR33231">
    <property type="entry name" value="30S RIBOSOMAL PROTEIN"/>
    <property type="match status" value="1"/>
</dbReference>
<dbReference type="HOGENOM" id="CLU_071472_0_3_9"/>
<evidence type="ECO:0000313" key="4">
    <source>
        <dbReference type="EMBL" id="KGF56711.1"/>
    </source>
</evidence>
<dbReference type="InterPro" id="IPR003489">
    <property type="entry name" value="RHF/RaiA"/>
</dbReference>
<sequence>MKFVFTDKKVNLPNKVHAYAEKKVGKLDRYFKADAEAAIVFSVEKDRNNVELTVRSGSTIIRVSESTSDMFATIDAAVSSVERQLRKNKARLEKRLRQDAFVRTVDAEEVSSFAPEEEEEEFRIVRTKRFPIKHMTVEEAVLQMNLVGHTFFAFKNADDDGAFAVVYKRNDGGYGLIEDDT</sequence>
<keyword evidence="2" id="KW-0963">Cytoplasm</keyword>